<dbReference type="Proteomes" id="UP000297453">
    <property type="component" value="Unassembled WGS sequence"/>
</dbReference>
<dbReference type="EMBL" id="RQEP01000012">
    <property type="protein sequence ID" value="TGK03811.1"/>
    <property type="molecule type" value="Genomic_DNA"/>
</dbReference>
<name>A0A4R9FY83_9LEPT</name>
<dbReference type="OrthoDB" id="326390at2"/>
<evidence type="ECO:0000313" key="2">
    <source>
        <dbReference type="Proteomes" id="UP000297453"/>
    </source>
</evidence>
<dbReference type="AlphaFoldDB" id="A0A4R9FY83"/>
<sequence length="147" mass="16510">MSFFGVFWAILSTLIYINRDRLSQLWYSYPVFNTREEAIASAESSGKKGIIFFITPLVCGDCGLQTRDLEDLDHLGWTLLKVSEGSLEYERILSDDRFQEALALVRSGRPSWGIMNLGEELLLLEPGSPKKDFIQKLSGSATQSAEP</sequence>
<protein>
    <submittedName>
        <fullName evidence="1">Uncharacterized protein</fullName>
    </submittedName>
</protein>
<gene>
    <name evidence="1" type="ORF">EHO59_09760</name>
</gene>
<evidence type="ECO:0000313" key="1">
    <source>
        <dbReference type="EMBL" id="TGK03811.1"/>
    </source>
</evidence>
<reference evidence="1" key="1">
    <citation type="journal article" date="2019" name="PLoS Negl. Trop. Dis.">
        <title>Revisiting the worldwide diversity of Leptospira species in the environment.</title>
        <authorList>
            <person name="Vincent A.T."/>
            <person name="Schiettekatte O."/>
            <person name="Bourhy P."/>
            <person name="Veyrier F.J."/>
            <person name="Picardeau M."/>
        </authorList>
    </citation>
    <scope>NUCLEOTIDE SEQUENCE [LARGE SCALE GENOMIC DNA]</scope>
    <source>
        <strain evidence="1">SSS9</strain>
    </source>
</reference>
<organism evidence="1 2">
    <name type="scientific">Leptospira semungkisensis</name>
    <dbReference type="NCBI Taxonomy" id="2484985"/>
    <lineage>
        <taxon>Bacteria</taxon>
        <taxon>Pseudomonadati</taxon>
        <taxon>Spirochaetota</taxon>
        <taxon>Spirochaetia</taxon>
        <taxon>Leptospirales</taxon>
        <taxon>Leptospiraceae</taxon>
        <taxon>Leptospira</taxon>
    </lineage>
</organism>
<comment type="caution">
    <text evidence="1">The sequence shown here is derived from an EMBL/GenBank/DDBJ whole genome shotgun (WGS) entry which is preliminary data.</text>
</comment>
<proteinExistence type="predicted"/>
<keyword evidence="2" id="KW-1185">Reference proteome</keyword>
<accession>A0A4R9FY83</accession>